<gene>
    <name evidence="1" type="ORF">SNE40_014343</name>
</gene>
<dbReference type="PANTHER" id="PTHR47018">
    <property type="entry name" value="CXC DOMAIN-CONTAINING PROTEIN-RELATED"/>
    <property type="match status" value="1"/>
</dbReference>
<dbReference type="EMBL" id="JAZGQO010000010">
    <property type="protein sequence ID" value="KAK6175971.1"/>
    <property type="molecule type" value="Genomic_DNA"/>
</dbReference>
<protein>
    <submittedName>
        <fullName evidence="1">Uncharacterized protein</fullName>
    </submittedName>
</protein>
<accession>A0AAN8JI08</accession>
<dbReference type="AlphaFoldDB" id="A0AAN8JI08"/>
<name>A0AAN8JI08_PATCE</name>
<organism evidence="1 2">
    <name type="scientific">Patella caerulea</name>
    <name type="common">Rayed Mediterranean limpet</name>
    <dbReference type="NCBI Taxonomy" id="87958"/>
    <lineage>
        <taxon>Eukaryota</taxon>
        <taxon>Metazoa</taxon>
        <taxon>Spiralia</taxon>
        <taxon>Lophotrochozoa</taxon>
        <taxon>Mollusca</taxon>
        <taxon>Gastropoda</taxon>
        <taxon>Patellogastropoda</taxon>
        <taxon>Patelloidea</taxon>
        <taxon>Patellidae</taxon>
        <taxon>Patella</taxon>
    </lineage>
</organism>
<comment type="caution">
    <text evidence="1">The sequence shown here is derived from an EMBL/GenBank/DDBJ whole genome shotgun (WGS) entry which is preliminary data.</text>
</comment>
<reference evidence="1 2" key="1">
    <citation type="submission" date="2024-01" db="EMBL/GenBank/DDBJ databases">
        <title>The genome of the rayed Mediterranean limpet Patella caerulea (Linnaeus, 1758).</title>
        <authorList>
            <person name="Anh-Thu Weber A."/>
            <person name="Halstead-Nussloch G."/>
        </authorList>
    </citation>
    <scope>NUCLEOTIDE SEQUENCE [LARGE SCALE GENOMIC DNA]</scope>
    <source>
        <strain evidence="1">AATW-2023a</strain>
        <tissue evidence="1">Whole specimen</tissue>
    </source>
</reference>
<keyword evidence="2" id="KW-1185">Reference proteome</keyword>
<proteinExistence type="predicted"/>
<dbReference type="Proteomes" id="UP001347796">
    <property type="component" value="Unassembled WGS sequence"/>
</dbReference>
<evidence type="ECO:0000313" key="2">
    <source>
        <dbReference type="Proteomes" id="UP001347796"/>
    </source>
</evidence>
<sequence>MAIDQAHEQNNAVIKGDGGAMGLTEDPSALWRWMVAGPEVSRLLFGYEAMSGEKDVTHSSRHHEQTRSAQKSFFEKVKSLSAVMQEMGNPFQEESADLMVLDTKNIADPTLAEKVATHHQRGKEQFLSFIKVLEDEAESTFYNPIKKNPVSFFKQGQTGGISKEKVLKEDCQLFSRLFISCQNRILQARESS</sequence>
<evidence type="ECO:0000313" key="1">
    <source>
        <dbReference type="EMBL" id="KAK6175971.1"/>
    </source>
</evidence>